<feature type="compositionally biased region" description="Polar residues" evidence="1">
    <location>
        <begin position="81"/>
        <end position="98"/>
    </location>
</feature>
<name>A0A5J4ZQ02_9ASTE</name>
<evidence type="ECO:0000313" key="2">
    <source>
        <dbReference type="EMBL" id="KAA8519768.1"/>
    </source>
</evidence>
<dbReference type="AlphaFoldDB" id="A0A5J4ZQ02"/>
<feature type="compositionally biased region" description="Polar residues" evidence="1">
    <location>
        <begin position="215"/>
        <end position="247"/>
    </location>
</feature>
<feature type="compositionally biased region" description="Basic and acidic residues" evidence="1">
    <location>
        <begin position="1"/>
        <end position="17"/>
    </location>
</feature>
<keyword evidence="3" id="KW-1185">Reference proteome</keyword>
<accession>A0A5J4ZQ02</accession>
<evidence type="ECO:0008006" key="4">
    <source>
        <dbReference type="Google" id="ProtNLM"/>
    </source>
</evidence>
<evidence type="ECO:0000313" key="3">
    <source>
        <dbReference type="Proteomes" id="UP000325577"/>
    </source>
</evidence>
<sequence>MEEGRTEEGMKQQQDDHHHRRLKLPLQSENLPQPQQPQKCPRCGTLRNVPVGGGCRKGKRVKSSSSSADNSRSQQSPPPQLEQNLTPPSTMISTTIGNSALPPAMAPPIASYYSGGGFLSSLGAMQSLSQPQPFNQQPVNLGGQFGGASNLALLQGFNVPSVSSSRQAQPQQIQQQTDFYQMGNRDKIIEPLHPTDQSLIQPNRSTGSWNRSLLISNTANPTASNPSLWNSSGTHTTGTSLNPNQWPDLTGYGPPT</sequence>
<dbReference type="Proteomes" id="UP000325577">
    <property type="component" value="Linkage Group LG6"/>
</dbReference>
<organism evidence="2 3">
    <name type="scientific">Nyssa sinensis</name>
    <dbReference type="NCBI Taxonomy" id="561372"/>
    <lineage>
        <taxon>Eukaryota</taxon>
        <taxon>Viridiplantae</taxon>
        <taxon>Streptophyta</taxon>
        <taxon>Embryophyta</taxon>
        <taxon>Tracheophyta</taxon>
        <taxon>Spermatophyta</taxon>
        <taxon>Magnoliopsida</taxon>
        <taxon>eudicotyledons</taxon>
        <taxon>Gunneridae</taxon>
        <taxon>Pentapetalae</taxon>
        <taxon>asterids</taxon>
        <taxon>Cornales</taxon>
        <taxon>Nyssaceae</taxon>
        <taxon>Nyssa</taxon>
    </lineage>
</organism>
<proteinExistence type="predicted"/>
<feature type="region of interest" description="Disordered" evidence="1">
    <location>
        <begin position="215"/>
        <end position="256"/>
    </location>
</feature>
<dbReference type="EMBL" id="CM018049">
    <property type="protein sequence ID" value="KAA8519768.1"/>
    <property type="molecule type" value="Genomic_DNA"/>
</dbReference>
<gene>
    <name evidence="2" type="ORF">F0562_014024</name>
</gene>
<evidence type="ECO:0000256" key="1">
    <source>
        <dbReference type="SAM" id="MobiDB-lite"/>
    </source>
</evidence>
<protein>
    <recommendedName>
        <fullName evidence="4">Dof-type domain-containing protein</fullName>
    </recommendedName>
</protein>
<reference evidence="2 3" key="1">
    <citation type="submission" date="2019-09" db="EMBL/GenBank/DDBJ databases">
        <title>A chromosome-level genome assembly of the Chinese tupelo Nyssa sinensis.</title>
        <authorList>
            <person name="Yang X."/>
            <person name="Kang M."/>
            <person name="Yang Y."/>
            <person name="Xiong H."/>
            <person name="Wang M."/>
            <person name="Zhang Z."/>
            <person name="Wang Z."/>
            <person name="Wu H."/>
            <person name="Ma T."/>
            <person name="Liu J."/>
            <person name="Xi Z."/>
        </authorList>
    </citation>
    <scope>NUCLEOTIDE SEQUENCE [LARGE SCALE GENOMIC DNA]</scope>
    <source>
        <strain evidence="2">J267</strain>
        <tissue evidence="2">Leaf</tissue>
    </source>
</reference>
<feature type="compositionally biased region" description="Low complexity" evidence="1">
    <location>
        <begin position="63"/>
        <end position="75"/>
    </location>
</feature>
<dbReference type="OrthoDB" id="1837078at2759"/>
<feature type="region of interest" description="Disordered" evidence="1">
    <location>
        <begin position="1"/>
        <end position="99"/>
    </location>
</feature>